<evidence type="ECO:0000313" key="2">
    <source>
        <dbReference type="Proteomes" id="UP000298860"/>
    </source>
</evidence>
<proteinExistence type="predicted"/>
<keyword evidence="2" id="KW-1185">Reference proteome</keyword>
<reference evidence="2" key="1">
    <citation type="submission" date="2019-04" db="EMBL/GenBank/DDBJ databases">
        <title>Draft genome sequence of Pseudonocardiaceae bacterium SL3-2-4.</title>
        <authorList>
            <person name="Ningsih F."/>
            <person name="Yokota A."/>
            <person name="Sakai Y."/>
            <person name="Nanatani K."/>
            <person name="Yabe S."/>
            <person name="Oetari A."/>
            <person name="Sjamsuridzal W."/>
        </authorList>
    </citation>
    <scope>NUCLEOTIDE SEQUENCE [LARGE SCALE GENOMIC DNA]</scope>
    <source>
        <strain evidence="2">SL3-2-4</strain>
    </source>
</reference>
<sequence length="93" mass="9944">MPFGCCDPLPDRSSGVTAHRRPTGVRIATFPAGNRAICLWDRVRTGHYGMDSSRTAHLAPAWAPATLGVWLAVIARDAHVPPTGPALPHDRAP</sequence>
<dbReference type="EMBL" id="BJFL01000022">
    <property type="protein sequence ID" value="GDY32267.1"/>
    <property type="molecule type" value="Genomic_DNA"/>
</dbReference>
<dbReference type="Proteomes" id="UP000298860">
    <property type="component" value="Unassembled WGS sequence"/>
</dbReference>
<protein>
    <submittedName>
        <fullName evidence="1">Uncharacterized protein</fullName>
    </submittedName>
</protein>
<comment type="caution">
    <text evidence="1">The sequence shown here is derived from an EMBL/GenBank/DDBJ whole genome shotgun (WGS) entry which is preliminary data.</text>
</comment>
<accession>A0A4D4JED1</accession>
<dbReference type="AlphaFoldDB" id="A0A4D4JED1"/>
<evidence type="ECO:0000313" key="1">
    <source>
        <dbReference type="EMBL" id="GDY32267.1"/>
    </source>
</evidence>
<gene>
    <name evidence="1" type="ORF">GTS_39000</name>
</gene>
<organism evidence="1 2">
    <name type="scientific">Gandjariella thermophila</name>
    <dbReference type="NCBI Taxonomy" id="1931992"/>
    <lineage>
        <taxon>Bacteria</taxon>
        <taxon>Bacillati</taxon>
        <taxon>Actinomycetota</taxon>
        <taxon>Actinomycetes</taxon>
        <taxon>Pseudonocardiales</taxon>
        <taxon>Pseudonocardiaceae</taxon>
        <taxon>Gandjariella</taxon>
    </lineage>
</organism>
<name>A0A4D4JED1_9PSEU</name>